<name>A0ACD1HIC5_9EURO</name>
<evidence type="ECO:0000313" key="1">
    <source>
        <dbReference type="EMBL" id="RAH73232.1"/>
    </source>
</evidence>
<dbReference type="Proteomes" id="UP000249661">
    <property type="component" value="Unassembled WGS sequence"/>
</dbReference>
<evidence type="ECO:0000313" key="2">
    <source>
        <dbReference type="Proteomes" id="UP000249661"/>
    </source>
</evidence>
<dbReference type="EMBL" id="KZ824940">
    <property type="protein sequence ID" value="RAH73232.1"/>
    <property type="molecule type" value="Genomic_DNA"/>
</dbReference>
<reference evidence="1" key="1">
    <citation type="submission" date="2018-02" db="EMBL/GenBank/DDBJ databases">
        <title>The genomes of Aspergillus section Nigri reveals drivers in fungal speciation.</title>
        <authorList>
            <consortium name="DOE Joint Genome Institute"/>
            <person name="Vesth T.C."/>
            <person name="Nybo J."/>
            <person name="Theobald S."/>
            <person name="Brandl J."/>
            <person name="Frisvad J.C."/>
            <person name="Nielsen K.F."/>
            <person name="Lyhne E.K."/>
            <person name="Kogle M.E."/>
            <person name="Kuo A."/>
            <person name="Riley R."/>
            <person name="Clum A."/>
            <person name="Nolan M."/>
            <person name="Lipzen A."/>
            <person name="Salamov A."/>
            <person name="Henrissat B."/>
            <person name="Wiebenga A."/>
            <person name="De vries R.P."/>
            <person name="Grigoriev I.V."/>
            <person name="Mortensen U.H."/>
            <person name="Andersen M.R."/>
            <person name="Baker S.E."/>
        </authorList>
    </citation>
    <scope>NUCLEOTIDE SEQUENCE</scope>
    <source>
        <strain evidence="1">CBS 121060</strain>
    </source>
</reference>
<sequence length="178" mass="20006">MQNRLHPSHRHPRQIHLLPPASRPVLGHRRPPELDRGRPPRRSRRLLRHGRGHRCRTSGHAPRNIQGHHGPRAPGPRSGVFFYPSGGGPLHHQRWWQRSPQRRRQARGVRDPGLRCVRHHRRGAGYPRHLVPQQPDGGAAPAAGPAGYADHLRGGAGVSVLRWRRVSRVVWDGVSGGV</sequence>
<gene>
    <name evidence="1" type="ORF">BO66DRAFT_237849</name>
</gene>
<protein>
    <submittedName>
        <fullName evidence="1">Uncharacterized protein</fullName>
    </submittedName>
</protein>
<organism evidence="1 2">
    <name type="scientific">Aspergillus aculeatinus CBS 121060</name>
    <dbReference type="NCBI Taxonomy" id="1448322"/>
    <lineage>
        <taxon>Eukaryota</taxon>
        <taxon>Fungi</taxon>
        <taxon>Dikarya</taxon>
        <taxon>Ascomycota</taxon>
        <taxon>Pezizomycotina</taxon>
        <taxon>Eurotiomycetes</taxon>
        <taxon>Eurotiomycetidae</taxon>
        <taxon>Eurotiales</taxon>
        <taxon>Aspergillaceae</taxon>
        <taxon>Aspergillus</taxon>
        <taxon>Aspergillus subgen. Circumdati</taxon>
    </lineage>
</organism>
<proteinExistence type="predicted"/>
<accession>A0ACD1HIC5</accession>
<keyword evidence="2" id="KW-1185">Reference proteome</keyword>